<comment type="caution">
    <text evidence="1">The sequence shown here is derived from an EMBL/GenBank/DDBJ whole genome shotgun (WGS) entry which is preliminary data.</text>
</comment>
<name>A0ABQ9HHH1_9NEOP</name>
<evidence type="ECO:0000313" key="1">
    <source>
        <dbReference type="EMBL" id="KAJ8883781.1"/>
    </source>
</evidence>
<organism evidence="1 2">
    <name type="scientific">Dryococelus australis</name>
    <dbReference type="NCBI Taxonomy" id="614101"/>
    <lineage>
        <taxon>Eukaryota</taxon>
        <taxon>Metazoa</taxon>
        <taxon>Ecdysozoa</taxon>
        <taxon>Arthropoda</taxon>
        <taxon>Hexapoda</taxon>
        <taxon>Insecta</taxon>
        <taxon>Pterygota</taxon>
        <taxon>Neoptera</taxon>
        <taxon>Polyneoptera</taxon>
        <taxon>Phasmatodea</taxon>
        <taxon>Verophasmatodea</taxon>
        <taxon>Anareolatae</taxon>
        <taxon>Phasmatidae</taxon>
        <taxon>Eurycanthinae</taxon>
        <taxon>Dryococelus</taxon>
    </lineage>
</organism>
<protein>
    <submittedName>
        <fullName evidence="1">Uncharacterized protein</fullName>
    </submittedName>
</protein>
<sequence length="123" mass="13913">MEELELIMPPDEFDKYTRGVYFTIRCNHEFRAGTWSNQLIEQDLMRPLKSQGCLVHGRAIGETALQAIVGKAFAGTKISRKARSNSLLVTHNTLTNNNKVVPVSENQLFMRIVCIMKSDTEKA</sequence>
<evidence type="ECO:0000313" key="2">
    <source>
        <dbReference type="Proteomes" id="UP001159363"/>
    </source>
</evidence>
<reference evidence="1 2" key="1">
    <citation type="submission" date="2023-02" db="EMBL/GenBank/DDBJ databases">
        <title>LHISI_Scaffold_Assembly.</title>
        <authorList>
            <person name="Stuart O.P."/>
            <person name="Cleave R."/>
            <person name="Magrath M.J.L."/>
            <person name="Mikheyev A.S."/>
        </authorList>
    </citation>
    <scope>NUCLEOTIDE SEQUENCE [LARGE SCALE GENOMIC DNA]</scope>
    <source>
        <strain evidence="1">Daus_M_001</strain>
        <tissue evidence="1">Leg muscle</tissue>
    </source>
</reference>
<dbReference type="Proteomes" id="UP001159363">
    <property type="component" value="Chromosome 4"/>
</dbReference>
<gene>
    <name evidence="1" type="ORF">PR048_015635</name>
</gene>
<keyword evidence="2" id="KW-1185">Reference proteome</keyword>
<proteinExistence type="predicted"/>
<accession>A0ABQ9HHH1</accession>
<dbReference type="EMBL" id="JARBHB010000005">
    <property type="protein sequence ID" value="KAJ8883781.1"/>
    <property type="molecule type" value="Genomic_DNA"/>
</dbReference>